<organism evidence="1 2">
    <name type="scientific">Ambrosia artemisiifolia</name>
    <name type="common">Common ragweed</name>
    <dbReference type="NCBI Taxonomy" id="4212"/>
    <lineage>
        <taxon>Eukaryota</taxon>
        <taxon>Viridiplantae</taxon>
        <taxon>Streptophyta</taxon>
        <taxon>Embryophyta</taxon>
        <taxon>Tracheophyta</taxon>
        <taxon>Spermatophyta</taxon>
        <taxon>Magnoliopsida</taxon>
        <taxon>eudicotyledons</taxon>
        <taxon>Gunneridae</taxon>
        <taxon>Pentapetalae</taxon>
        <taxon>asterids</taxon>
        <taxon>campanulids</taxon>
        <taxon>Asterales</taxon>
        <taxon>Asteraceae</taxon>
        <taxon>Asteroideae</taxon>
        <taxon>Heliantheae alliance</taxon>
        <taxon>Heliantheae</taxon>
        <taxon>Ambrosia</taxon>
    </lineage>
</organism>
<dbReference type="Proteomes" id="UP001206925">
    <property type="component" value="Unassembled WGS sequence"/>
</dbReference>
<name>A0AAD5GPF1_AMBAR</name>
<reference evidence="1" key="1">
    <citation type="submission" date="2022-06" db="EMBL/GenBank/DDBJ databases">
        <title>Uncovering the hologenomic basis of an extraordinary plant invasion.</title>
        <authorList>
            <person name="Bieker V.C."/>
            <person name="Martin M.D."/>
            <person name="Gilbert T."/>
            <person name="Hodgins K."/>
            <person name="Battlay P."/>
            <person name="Petersen B."/>
            <person name="Wilson J."/>
        </authorList>
    </citation>
    <scope>NUCLEOTIDE SEQUENCE</scope>
    <source>
        <strain evidence="1">AA19_3_7</strain>
        <tissue evidence="1">Leaf</tissue>
    </source>
</reference>
<dbReference type="AlphaFoldDB" id="A0AAD5GPF1"/>
<sequence>MMVYAALVNGFCTCVDMASGRYLRRNLAIVMEYVAGGEAFDRICNAGCFSED</sequence>
<evidence type="ECO:0000313" key="2">
    <source>
        <dbReference type="Proteomes" id="UP001206925"/>
    </source>
</evidence>
<evidence type="ECO:0000313" key="1">
    <source>
        <dbReference type="EMBL" id="KAI7750447.1"/>
    </source>
</evidence>
<gene>
    <name evidence="1" type="ORF">M8C21_004700</name>
</gene>
<protein>
    <submittedName>
        <fullName evidence="1">Uncharacterized protein</fullName>
    </submittedName>
</protein>
<feature type="non-terminal residue" evidence="1">
    <location>
        <position position="1"/>
    </location>
</feature>
<keyword evidence="2" id="KW-1185">Reference proteome</keyword>
<comment type="caution">
    <text evidence="1">The sequence shown here is derived from an EMBL/GenBank/DDBJ whole genome shotgun (WGS) entry which is preliminary data.</text>
</comment>
<dbReference type="EMBL" id="JAMZMK010006153">
    <property type="protein sequence ID" value="KAI7750447.1"/>
    <property type="molecule type" value="Genomic_DNA"/>
</dbReference>
<proteinExistence type="predicted"/>
<accession>A0AAD5GPF1</accession>